<organism evidence="1 2">
    <name type="scientific">Collimonas rhizosphaerae</name>
    <dbReference type="NCBI Taxonomy" id="3126357"/>
    <lineage>
        <taxon>Bacteria</taxon>
        <taxon>Pseudomonadati</taxon>
        <taxon>Pseudomonadota</taxon>
        <taxon>Betaproteobacteria</taxon>
        <taxon>Burkholderiales</taxon>
        <taxon>Oxalobacteraceae</taxon>
        <taxon>Collimonas</taxon>
    </lineage>
</organism>
<evidence type="ECO:0008006" key="3">
    <source>
        <dbReference type="Google" id="ProtNLM"/>
    </source>
</evidence>
<reference evidence="1 2" key="1">
    <citation type="submission" date="2024-02" db="EMBL/GenBank/DDBJ databases">
        <title>Draft genome sequence of Collimonas sp. strain H4R21, an effective mineral-weathering bacterial strain isolated from the beech rhizosphere.</title>
        <authorList>
            <person name="Morin E."/>
            <person name="Uroz S."/>
            <person name="Leveau J.H.J."/>
            <person name="Kumar R."/>
            <person name="Rey M.W."/>
            <person name="Pham J."/>
        </authorList>
    </citation>
    <scope>NUCLEOTIDE SEQUENCE [LARGE SCALE GENOMIC DNA]</scope>
    <source>
        <strain evidence="1 2">H4R21</strain>
    </source>
</reference>
<dbReference type="RefSeq" id="WP_342827696.1">
    <property type="nucleotide sequence ID" value="NZ_JBANDC010000001.1"/>
</dbReference>
<protein>
    <recommendedName>
        <fullName evidence="3">Citrate synthase</fullName>
    </recommendedName>
</protein>
<keyword evidence="2" id="KW-1185">Reference proteome</keyword>
<name>A0ABU9PP57_9BURK</name>
<comment type="caution">
    <text evidence="1">The sequence shown here is derived from an EMBL/GenBank/DDBJ whole genome shotgun (WGS) entry which is preliminary data.</text>
</comment>
<sequence length="278" mass="29084">MTFAMFLHFSSRHRSSADTATTAPIAAIVAVTAAEATIAALFNPGDAIARLGSVREMTALLQVRLEKLSSAGVAEDLAPHLHLELVARKLNLLFGSNCAAALGALHSLIMARRPLAATGDAFHLARVLAGSVTGAAALSALLEGAVRDARPGSSGMRSEAEKQALRAANYLIAVAPLDMLVPRNIGETAELAQRMLPAHERSEIAEPLPAGAYRATIPAKALLAAVELARNPGAALLPHLKLAYFAWCNGFHEEGPGTPLDSAKEHFFALSGHTRLAS</sequence>
<gene>
    <name evidence="1" type="ORF">V8G57_00140</name>
</gene>
<accession>A0ABU9PP57</accession>
<dbReference type="Proteomes" id="UP001495910">
    <property type="component" value="Unassembled WGS sequence"/>
</dbReference>
<evidence type="ECO:0000313" key="2">
    <source>
        <dbReference type="Proteomes" id="UP001495910"/>
    </source>
</evidence>
<proteinExistence type="predicted"/>
<dbReference type="EMBL" id="JBANDC010000001">
    <property type="protein sequence ID" value="MEM4985784.1"/>
    <property type="molecule type" value="Genomic_DNA"/>
</dbReference>
<evidence type="ECO:0000313" key="1">
    <source>
        <dbReference type="EMBL" id="MEM4985784.1"/>
    </source>
</evidence>